<evidence type="ECO:0000313" key="2">
    <source>
        <dbReference type="Proteomes" id="UP000257109"/>
    </source>
</evidence>
<feature type="non-terminal residue" evidence="1">
    <location>
        <position position="1"/>
    </location>
</feature>
<protein>
    <recommendedName>
        <fullName evidence="3">Copia protein</fullName>
    </recommendedName>
</protein>
<evidence type="ECO:0008006" key="3">
    <source>
        <dbReference type="Google" id="ProtNLM"/>
    </source>
</evidence>
<dbReference type="CDD" id="cd09272">
    <property type="entry name" value="RNase_HI_RT_Ty1"/>
    <property type="match status" value="1"/>
</dbReference>
<dbReference type="Proteomes" id="UP000257109">
    <property type="component" value="Unassembled WGS sequence"/>
</dbReference>
<evidence type="ECO:0000313" key="1">
    <source>
        <dbReference type="EMBL" id="RDX75457.1"/>
    </source>
</evidence>
<organism evidence="1 2">
    <name type="scientific">Mucuna pruriens</name>
    <name type="common">Velvet bean</name>
    <name type="synonym">Dolichos pruriens</name>
    <dbReference type="NCBI Taxonomy" id="157652"/>
    <lineage>
        <taxon>Eukaryota</taxon>
        <taxon>Viridiplantae</taxon>
        <taxon>Streptophyta</taxon>
        <taxon>Embryophyta</taxon>
        <taxon>Tracheophyta</taxon>
        <taxon>Spermatophyta</taxon>
        <taxon>Magnoliopsida</taxon>
        <taxon>eudicotyledons</taxon>
        <taxon>Gunneridae</taxon>
        <taxon>Pentapetalae</taxon>
        <taxon>rosids</taxon>
        <taxon>fabids</taxon>
        <taxon>Fabales</taxon>
        <taxon>Fabaceae</taxon>
        <taxon>Papilionoideae</taxon>
        <taxon>50 kb inversion clade</taxon>
        <taxon>NPAAA clade</taxon>
        <taxon>indigoferoid/millettioid clade</taxon>
        <taxon>Phaseoleae</taxon>
        <taxon>Mucuna</taxon>
    </lineage>
</organism>
<gene>
    <name evidence="1" type="ORF">CR513_44655</name>
</gene>
<reference evidence="1" key="1">
    <citation type="submission" date="2018-05" db="EMBL/GenBank/DDBJ databases">
        <title>Draft genome of Mucuna pruriens seed.</title>
        <authorList>
            <person name="Nnadi N.E."/>
            <person name="Vos R."/>
            <person name="Hasami M.H."/>
            <person name="Devisetty U.K."/>
            <person name="Aguiy J.C."/>
        </authorList>
    </citation>
    <scope>NUCLEOTIDE SEQUENCE [LARGE SCALE GENOMIC DNA]</scope>
    <source>
        <strain evidence="1">JCA_2017</strain>
    </source>
</reference>
<sequence>MLDCNLVKNPIVPSIKLLKTYQGVEVDSTLFKQLVESLVYLTATRSDITHFVILISCFMEHPKDKYFLAAKHIYKELKIWEFPRSDYAGDLDNRNNTYGYAFMLGGGLRRILEHLDYCKKGATIMFCDNASIIKLSKNPVLHGRSKHIDVRFYFLRDLCNNGVIQLNYCNTREQVVDIMTKPLKVENFHCLQSALGMLEEPKINCCKEHSV</sequence>
<dbReference type="PANTHER" id="PTHR11439">
    <property type="entry name" value="GAG-POL-RELATED RETROTRANSPOSON"/>
    <property type="match status" value="1"/>
</dbReference>
<name>A0A371FAY7_MUCPR</name>
<comment type="caution">
    <text evidence="1">The sequence shown here is derived from an EMBL/GenBank/DDBJ whole genome shotgun (WGS) entry which is preliminary data.</text>
</comment>
<accession>A0A371FAY7</accession>
<dbReference type="EMBL" id="QJKJ01009835">
    <property type="protein sequence ID" value="RDX75457.1"/>
    <property type="molecule type" value="Genomic_DNA"/>
</dbReference>
<proteinExistence type="predicted"/>
<dbReference type="AlphaFoldDB" id="A0A371FAY7"/>
<dbReference type="STRING" id="157652.A0A371FAY7"/>
<dbReference type="PANTHER" id="PTHR11439:SF517">
    <property type="entry name" value="CYSTEINE-RICH RLK (RECEPTOR-LIKE PROTEIN KINASE) 8"/>
    <property type="match status" value="1"/>
</dbReference>
<dbReference type="OrthoDB" id="1721964at2759"/>
<keyword evidence="2" id="KW-1185">Reference proteome</keyword>